<dbReference type="Proteomes" id="UP001183682">
    <property type="component" value="Unassembled WGS sequence"/>
</dbReference>
<dbReference type="SUPFAM" id="SSF53597">
    <property type="entry name" value="Dihydrofolate reductase-like"/>
    <property type="match status" value="1"/>
</dbReference>
<proteinExistence type="predicted"/>
<dbReference type="RefSeq" id="WP_005471936.1">
    <property type="nucleotide sequence ID" value="NZ_BTSN01000003.1"/>
</dbReference>
<gene>
    <name evidence="5" type="ORF">EGM181_04935</name>
    <name evidence="2" type="ORF">HWH42_00255</name>
    <name evidence="4" type="ORF">P7E30_14355</name>
    <name evidence="3" type="ORF">QRX88_13505</name>
</gene>
<dbReference type="Proteomes" id="UP000571857">
    <property type="component" value="Unassembled WGS sequence"/>
</dbReference>
<dbReference type="AlphaFoldDB" id="A0A1V8Z635"/>
<evidence type="ECO:0000313" key="7">
    <source>
        <dbReference type="Proteomes" id="UP000571857"/>
    </source>
</evidence>
<dbReference type="EMBL" id="JARPZN010000013">
    <property type="protein sequence ID" value="MDT2691354.1"/>
    <property type="molecule type" value="Genomic_DNA"/>
</dbReference>
<evidence type="ECO:0000313" key="6">
    <source>
        <dbReference type="Proteomes" id="UP000516696"/>
    </source>
</evidence>
<feature type="domain" description="Bacterial bifunctional deaminase-reductase C-terminal" evidence="1">
    <location>
        <begin position="8"/>
        <end position="162"/>
    </location>
</feature>
<dbReference type="Pfam" id="PF01872">
    <property type="entry name" value="RibD_C"/>
    <property type="match status" value="1"/>
</dbReference>
<dbReference type="InterPro" id="IPR024072">
    <property type="entry name" value="DHFR-like_dom_sf"/>
</dbReference>
<evidence type="ECO:0000259" key="1">
    <source>
        <dbReference type="Pfam" id="PF01872"/>
    </source>
</evidence>
<dbReference type="Proteomes" id="UP000516696">
    <property type="component" value="Chromosome"/>
</dbReference>
<reference evidence="2 7" key="2">
    <citation type="submission" date="2020-06" db="EMBL/GenBank/DDBJ databases">
        <title>Crossreactivity between MHC class I-restricted antigens from cancer cells and an enterococcal bacteriophage.</title>
        <authorList>
            <person name="Fluckiger A."/>
            <person name="Daillere R."/>
            <person name="Sassi M."/>
            <person name="Cattoir V."/>
            <person name="Kroemer G."/>
            <person name="Zitvogel L."/>
        </authorList>
    </citation>
    <scope>NUCLEOTIDE SEQUENCE [LARGE SCALE GENOMIC DNA]</scope>
    <source>
        <strain evidence="2 7">EG4</strain>
    </source>
</reference>
<reference evidence="5 6" key="1">
    <citation type="submission" date="2020-03" db="EMBL/GenBank/DDBJ databases">
        <title>Characterization of ganglioside-mimicking enterococci.</title>
        <authorList>
            <person name="Patry R.T."/>
            <person name="Nothaft H."/>
            <person name="Bridger R."/>
            <person name="Shajahan A."/>
            <person name="Huynh S."/>
            <person name="Sanchez S."/>
            <person name="Azadi P."/>
            <person name="Cooper K."/>
            <person name="Miller W.G."/>
            <person name="Parker C.T."/>
            <person name="Wells L."/>
            <person name="Szymanski C.M."/>
        </authorList>
    </citation>
    <scope>NUCLEOTIDE SEQUENCE [LARGE SCALE GENOMIC DNA]</scope>
    <source>
        <strain evidence="5 6">EGM181</strain>
    </source>
</reference>
<dbReference type="GO" id="GO:0008703">
    <property type="term" value="F:5-amino-6-(5-phosphoribosylamino)uracil reductase activity"/>
    <property type="evidence" value="ECO:0007669"/>
    <property type="project" value="InterPro"/>
</dbReference>
<dbReference type="GO" id="GO:0009231">
    <property type="term" value="P:riboflavin biosynthetic process"/>
    <property type="evidence" value="ECO:0007669"/>
    <property type="project" value="InterPro"/>
</dbReference>
<evidence type="ECO:0000313" key="9">
    <source>
        <dbReference type="Proteomes" id="UP001241571"/>
    </source>
</evidence>
<dbReference type="InterPro" id="IPR050765">
    <property type="entry name" value="Riboflavin_Biosynth_HTPR"/>
</dbReference>
<evidence type="ECO:0000313" key="8">
    <source>
        <dbReference type="Proteomes" id="UP001183682"/>
    </source>
</evidence>
<dbReference type="EMBL" id="CP050485">
    <property type="protein sequence ID" value="QOG26653.1"/>
    <property type="molecule type" value="Genomic_DNA"/>
</dbReference>
<evidence type="ECO:0000313" key="4">
    <source>
        <dbReference type="EMBL" id="MDT2691354.1"/>
    </source>
</evidence>
<dbReference type="PANTHER" id="PTHR38011">
    <property type="entry name" value="DIHYDROFOLATE REDUCTASE FAMILY PROTEIN (AFU_ORTHOLOGUE AFUA_8G06820)"/>
    <property type="match status" value="1"/>
</dbReference>
<dbReference type="InterPro" id="IPR002734">
    <property type="entry name" value="RibDG_C"/>
</dbReference>
<sequence>MGKLVFYGAISLDGYLAGAKDQLDWLLETDTGTSTTYEKFFETIDATAMGRKTYEEAKKMLATEKLYPEKENYVFSRQMQTDLTDAVVVDQDPVAFLSQLKKEKTVWLVGGGKLLHPLLEADLIDEWYVQIAPVLLGTGKRLFEPGEYTTRLQFVDMTQMGELVEIHYQRK</sequence>
<evidence type="ECO:0000313" key="5">
    <source>
        <dbReference type="EMBL" id="QOG26653.1"/>
    </source>
</evidence>
<organism evidence="4 8">
    <name type="scientific">Enterococcus gallinarum</name>
    <dbReference type="NCBI Taxonomy" id="1353"/>
    <lineage>
        <taxon>Bacteria</taxon>
        <taxon>Bacillati</taxon>
        <taxon>Bacillota</taxon>
        <taxon>Bacilli</taxon>
        <taxon>Lactobacillales</taxon>
        <taxon>Enterococcaceae</taxon>
        <taxon>Enterococcus</taxon>
    </lineage>
</organism>
<reference evidence="4" key="3">
    <citation type="submission" date="2023-03" db="EMBL/GenBank/DDBJ databases">
        <authorList>
            <person name="Shen W."/>
            <person name="Cai J."/>
        </authorList>
    </citation>
    <scope>NUCLEOTIDE SEQUENCE</scope>
    <source>
        <strain evidence="4">K69-2</strain>
    </source>
</reference>
<dbReference type="EMBL" id="JASUBT010000010">
    <property type="protein sequence ID" value="MDL4936737.1"/>
    <property type="molecule type" value="Genomic_DNA"/>
</dbReference>
<dbReference type="EMBL" id="JABXJK010000004">
    <property type="protein sequence ID" value="MBA0971037.1"/>
    <property type="molecule type" value="Genomic_DNA"/>
</dbReference>
<name>A0A1V8Z635_ENTGA</name>
<evidence type="ECO:0000313" key="2">
    <source>
        <dbReference type="EMBL" id="MBA0971037.1"/>
    </source>
</evidence>
<accession>A0A1V8Z635</accession>
<dbReference type="Gene3D" id="3.40.430.10">
    <property type="entry name" value="Dihydrofolate Reductase, subunit A"/>
    <property type="match status" value="1"/>
</dbReference>
<dbReference type="PANTHER" id="PTHR38011:SF11">
    <property type="entry name" value="2,5-DIAMINO-6-RIBOSYLAMINO-4(3H)-PYRIMIDINONE 5'-PHOSPHATE REDUCTASE"/>
    <property type="match status" value="1"/>
</dbReference>
<protein>
    <submittedName>
        <fullName evidence="2 4">Dihydrofolate reductase</fullName>
    </submittedName>
</protein>
<dbReference type="Proteomes" id="UP001241571">
    <property type="component" value="Unassembled WGS sequence"/>
</dbReference>
<reference evidence="3 9" key="4">
    <citation type="submission" date="2023-06" db="EMBL/GenBank/DDBJ databases">
        <title>Acute promotion of culturable opportunistic pathogens and persistent increase of antibiotic resistance following antibiotic exposure in mouse gut microbiota.</title>
        <authorList>
            <person name="Li L."/>
            <person name="Wang B."/>
            <person name="Sun Y."/>
            <person name="Wang M."/>
            <person name="Xu H."/>
        </authorList>
    </citation>
    <scope>NUCLEOTIDE SEQUENCE [LARGE SCALE GENOMIC DNA]</scope>
    <source>
        <strain evidence="3 9">CRI2_2</strain>
    </source>
</reference>
<evidence type="ECO:0000313" key="3">
    <source>
        <dbReference type="EMBL" id="MDL4936737.1"/>
    </source>
</evidence>